<protein>
    <submittedName>
        <fullName evidence="3">6-phospho-beta-glucosidase</fullName>
        <ecNumber evidence="3">3.2.1.86</ecNumber>
    </submittedName>
</protein>
<keyword evidence="1 3" id="KW-0326">Glycosidase</keyword>
<comment type="similarity">
    <text evidence="2">Belongs to the glycosyl hydrolase 1 family.</text>
</comment>
<dbReference type="InterPro" id="IPR017853">
    <property type="entry name" value="GH"/>
</dbReference>
<dbReference type="InterPro" id="IPR033132">
    <property type="entry name" value="GH_1_N_CS"/>
</dbReference>
<gene>
    <name evidence="3" type="ORF">J2S15_000999</name>
</gene>
<dbReference type="PANTHER" id="PTHR10353">
    <property type="entry name" value="GLYCOSYL HYDROLASE"/>
    <property type="match status" value="1"/>
</dbReference>
<dbReference type="EC" id="3.2.1.86" evidence="3"/>
<dbReference type="GO" id="GO:0008706">
    <property type="term" value="F:6-phospho-beta-glucosidase activity"/>
    <property type="evidence" value="ECO:0007669"/>
    <property type="project" value="UniProtKB-EC"/>
</dbReference>
<keyword evidence="3" id="KW-0378">Hydrolase</keyword>
<dbReference type="RefSeq" id="WP_307406025.1">
    <property type="nucleotide sequence ID" value="NZ_JAUSUR010000001.1"/>
</dbReference>
<dbReference type="EMBL" id="JAUSUR010000001">
    <property type="protein sequence ID" value="MDQ0360268.1"/>
    <property type="molecule type" value="Genomic_DNA"/>
</dbReference>
<sequence>MKLDSKFLWGGSIAAHQLEGAYDVDGKGLNVMDTVTGGSYETPREITPVLQDNKYYPSHEGIDFYHRYKEDIAMFADMGFKALRISIDWSRIYPNGDDEKPNEQGLKFYESMIDELIKHKIEPIITLFHFELPIAIMKKYNSWLNRETINLYLRFVETVVTAYKGKVKYWVTFNEMNHLDPETDVSSLFTYMLAGVEYSKIKNKEQDLAVIGYNMTLASVKAVKLIHEIDANNQVGCVFGLTPSYPRTCKPEEVMKSFNDTIRDFYQIDAMTYGEFPKYKLHEYKKMGVNLEVSPEDQKAFKEGILDFIGLNYYMSQVSSVTTEEGDQESLFGGVVNPYLEKSAWGWTVDPLGLRYLLNFMYRKYQKPIIICENGLGAVDEVGEDGVVHDDYRIDYLNKHLTQLKNAVLEDGVECFGYLMWGPIDLVSATTGEMKKRYGFIYVDKHDDGSGDLSRTPKDSYYWYKNLIKENGDNLG</sequence>
<dbReference type="Gene3D" id="3.20.20.80">
    <property type="entry name" value="Glycosidases"/>
    <property type="match status" value="1"/>
</dbReference>
<dbReference type="PROSITE" id="PS00653">
    <property type="entry name" value="GLYCOSYL_HYDROL_F1_2"/>
    <property type="match status" value="1"/>
</dbReference>
<name>A0ABU0E068_9FIRM</name>
<evidence type="ECO:0000256" key="2">
    <source>
        <dbReference type="RuleBase" id="RU003690"/>
    </source>
</evidence>
<evidence type="ECO:0000313" key="3">
    <source>
        <dbReference type="EMBL" id="MDQ0360268.1"/>
    </source>
</evidence>
<keyword evidence="4" id="KW-1185">Reference proteome</keyword>
<dbReference type="SUPFAM" id="SSF51445">
    <property type="entry name" value="(Trans)glycosidases"/>
    <property type="match status" value="1"/>
</dbReference>
<dbReference type="PANTHER" id="PTHR10353:SF122">
    <property type="entry name" value="6-PHOSPHO-BETA-GLUCOSIDASE ASCB-RELATED"/>
    <property type="match status" value="1"/>
</dbReference>
<evidence type="ECO:0000313" key="4">
    <source>
        <dbReference type="Proteomes" id="UP001230220"/>
    </source>
</evidence>
<accession>A0ABU0E068</accession>
<dbReference type="PRINTS" id="PR00131">
    <property type="entry name" value="GLHYDRLASE1"/>
</dbReference>
<organism evidence="3 4">
    <name type="scientific">Breznakia pachnodae</name>
    <dbReference type="NCBI Taxonomy" id="265178"/>
    <lineage>
        <taxon>Bacteria</taxon>
        <taxon>Bacillati</taxon>
        <taxon>Bacillota</taxon>
        <taxon>Erysipelotrichia</taxon>
        <taxon>Erysipelotrichales</taxon>
        <taxon>Erysipelotrichaceae</taxon>
        <taxon>Breznakia</taxon>
    </lineage>
</organism>
<comment type="caution">
    <text evidence="3">The sequence shown here is derived from an EMBL/GenBank/DDBJ whole genome shotgun (WGS) entry which is preliminary data.</text>
</comment>
<dbReference type="Proteomes" id="UP001230220">
    <property type="component" value="Unassembled WGS sequence"/>
</dbReference>
<dbReference type="Pfam" id="PF00232">
    <property type="entry name" value="Glyco_hydro_1"/>
    <property type="match status" value="1"/>
</dbReference>
<reference evidence="3 4" key="1">
    <citation type="submission" date="2023-07" db="EMBL/GenBank/DDBJ databases">
        <title>Genomic Encyclopedia of Type Strains, Phase IV (KMG-IV): sequencing the most valuable type-strain genomes for metagenomic binning, comparative biology and taxonomic classification.</title>
        <authorList>
            <person name="Goeker M."/>
        </authorList>
    </citation>
    <scope>NUCLEOTIDE SEQUENCE [LARGE SCALE GENOMIC DNA]</scope>
    <source>
        <strain evidence="3 4">DSM 16784</strain>
    </source>
</reference>
<evidence type="ECO:0000256" key="1">
    <source>
        <dbReference type="ARBA" id="ARBA00023295"/>
    </source>
</evidence>
<dbReference type="InterPro" id="IPR001360">
    <property type="entry name" value="Glyco_hydro_1"/>
</dbReference>
<proteinExistence type="inferred from homology"/>